<feature type="region of interest" description="Disordered" evidence="1">
    <location>
        <begin position="1"/>
        <end position="22"/>
    </location>
</feature>
<accession>W6PP67</accession>
<dbReference type="EMBL" id="HG818824">
    <property type="protein sequence ID" value="CDM21619.1"/>
    <property type="molecule type" value="Genomic_DNA"/>
</dbReference>
<keyword evidence="3" id="KW-1185">Reference proteome</keyword>
<proteinExistence type="predicted"/>
<gene>
    <name evidence="2" type="primary">6.7</name>
</gene>
<dbReference type="GeneID" id="18499587"/>
<evidence type="ECO:0000313" key="3">
    <source>
        <dbReference type="Proteomes" id="UP000019157"/>
    </source>
</evidence>
<reference evidence="2 3" key="1">
    <citation type="journal article" date="2014" name="Genome Announc.">
        <title>Complete Genome Sequences of Two Citrobacter rodentium Bacteriophages, CR8 and CR44b.</title>
        <authorList>
            <person name="Toribio A.L."/>
            <person name="Pickard D."/>
            <person name="Cerdeno-Tarraga A.M."/>
            <person name="Petty N.K."/>
            <person name="Thomson N."/>
            <person name="Salmond G."/>
            <person name="Dougan G."/>
        </authorList>
    </citation>
    <scope>NUCLEOTIDE SEQUENCE [LARGE SCALE GENOMIC DNA]</scope>
</reference>
<dbReference type="InterPro" id="IPR020134">
    <property type="entry name" value="Phage_T7-like_6.7"/>
</dbReference>
<evidence type="ECO:0000256" key="1">
    <source>
        <dbReference type="SAM" id="MobiDB-lite"/>
    </source>
</evidence>
<dbReference type="OrthoDB" id="22390at10239"/>
<evidence type="ECO:0000313" key="2">
    <source>
        <dbReference type="EMBL" id="CDM21619.1"/>
    </source>
</evidence>
<protein>
    <submittedName>
        <fullName evidence="2">Conserved phage virion protein</fullName>
    </submittedName>
</protein>
<dbReference type="KEGG" id="vg:18499587"/>
<organism evidence="2 3">
    <name type="scientific">Citrobacter phage CR8</name>
    <dbReference type="NCBI Taxonomy" id="1455076"/>
    <lineage>
        <taxon>Viruses</taxon>
        <taxon>Duplodnaviria</taxon>
        <taxon>Heunggongvirae</taxon>
        <taxon>Uroviricota</taxon>
        <taxon>Caudoviricetes</taxon>
        <taxon>Autographivirales</taxon>
        <taxon>Autotranscriptaviridae</taxon>
        <taxon>Studiervirinae</taxon>
        <taxon>Caroctavirus</taxon>
        <taxon>Caroctavirus CR8</taxon>
    </lineage>
</organism>
<dbReference type="RefSeq" id="YP_009004190.1">
    <property type="nucleotide sequence ID" value="NC_023548.1"/>
</dbReference>
<dbReference type="Pfam" id="PF17570">
    <property type="entry name" value="T7-like_gp67"/>
    <property type="match status" value="1"/>
</dbReference>
<sequence>MRICFSPKVQTPKPSTAVPEPAPLAEEVKGVDVGSEDSVTTNETKGRKDLTVKKEKTAVSKAMRSTGVNMG</sequence>
<name>W6PP67_9CAUD</name>
<dbReference type="Proteomes" id="UP000019157">
    <property type="component" value="Segment"/>
</dbReference>